<proteinExistence type="predicted"/>
<keyword evidence="1" id="KW-0732">Signal</keyword>
<organism evidence="2 3">
    <name type="scientific">Frondihabitans sucicola</name>
    <dbReference type="NCBI Taxonomy" id="1268041"/>
    <lineage>
        <taxon>Bacteria</taxon>
        <taxon>Bacillati</taxon>
        <taxon>Actinomycetota</taxon>
        <taxon>Actinomycetes</taxon>
        <taxon>Micrococcales</taxon>
        <taxon>Microbacteriaceae</taxon>
        <taxon>Frondihabitans</taxon>
    </lineage>
</organism>
<accession>A0ABN6Y2M0</accession>
<dbReference type="RefSeq" id="WP_286343233.1">
    <property type="nucleotide sequence ID" value="NZ_AP027732.1"/>
</dbReference>
<name>A0ABN6Y2M0_9MICO</name>
<reference evidence="3" key="1">
    <citation type="journal article" date="2019" name="Int. J. Syst. Evol. Microbiol.">
        <title>The Global Catalogue of Microorganisms (GCM) 10K type strain sequencing project: providing services to taxonomists for standard genome sequencing and annotation.</title>
        <authorList>
            <consortium name="The Broad Institute Genomics Platform"/>
            <consortium name="The Broad Institute Genome Sequencing Center for Infectious Disease"/>
            <person name="Wu L."/>
            <person name="Ma J."/>
        </authorList>
    </citation>
    <scope>NUCLEOTIDE SEQUENCE [LARGE SCALE GENOMIC DNA]</scope>
    <source>
        <strain evidence="3">NBRC 108728</strain>
    </source>
</reference>
<gene>
    <name evidence="2" type="ORF">GCM10025867_23710</name>
</gene>
<keyword evidence="3" id="KW-1185">Reference proteome</keyword>
<feature type="signal peptide" evidence="1">
    <location>
        <begin position="1"/>
        <end position="33"/>
    </location>
</feature>
<evidence type="ECO:0000313" key="2">
    <source>
        <dbReference type="EMBL" id="BDZ50130.1"/>
    </source>
</evidence>
<dbReference type="EMBL" id="AP027732">
    <property type="protein sequence ID" value="BDZ50130.1"/>
    <property type="molecule type" value="Genomic_DNA"/>
</dbReference>
<evidence type="ECO:0000313" key="3">
    <source>
        <dbReference type="Proteomes" id="UP001321486"/>
    </source>
</evidence>
<dbReference type="Proteomes" id="UP001321486">
    <property type="component" value="Chromosome"/>
</dbReference>
<sequence length="140" mass="14675">MLTSTSRRTAIRNVAITAFAASFLVATPLAANAATTAYPSDTTAPDLVPLLSGYDQYWTSDGVNDLHGKVLNAKTLSLNDKLAVWINNSATSSQKFRALQDSEYQTADGTAYDQSVTIAGALGSKLSAIYVAGRNSGALP</sequence>
<dbReference type="InterPro" id="IPR006311">
    <property type="entry name" value="TAT_signal"/>
</dbReference>
<dbReference type="PROSITE" id="PS51318">
    <property type="entry name" value="TAT"/>
    <property type="match status" value="1"/>
</dbReference>
<protein>
    <submittedName>
        <fullName evidence="2">Uncharacterized protein</fullName>
    </submittedName>
</protein>
<evidence type="ECO:0000256" key="1">
    <source>
        <dbReference type="SAM" id="SignalP"/>
    </source>
</evidence>
<feature type="chain" id="PRO_5045868235" evidence="1">
    <location>
        <begin position="34"/>
        <end position="140"/>
    </location>
</feature>